<dbReference type="GO" id="GO:0008982">
    <property type="term" value="F:protein-N(PI)-phosphohistidine-sugar phosphotransferase activity"/>
    <property type="evidence" value="ECO:0007669"/>
    <property type="project" value="UniProtKB-UniRule"/>
</dbReference>
<dbReference type="InterPro" id="IPR003352">
    <property type="entry name" value="PTS_EIIC"/>
</dbReference>
<dbReference type="InterPro" id="IPR051088">
    <property type="entry name" value="PTS_Sugar-EIIC/EIIB"/>
</dbReference>
<comment type="caution">
    <text evidence="11">The sequence shown here is derived from an EMBL/GenBank/DDBJ whole genome shotgun (WGS) entry which is preliminary data.</text>
</comment>
<evidence type="ECO:0000313" key="12">
    <source>
        <dbReference type="Proteomes" id="UP000335415"/>
    </source>
</evidence>
<gene>
    <name evidence="11" type="ORF">FJU30_08445</name>
</gene>
<dbReference type="PIRSF" id="PIRSF006351">
    <property type="entry name" value="PTS_EIIC-Cellobiose"/>
    <property type="match status" value="1"/>
</dbReference>
<dbReference type="PANTHER" id="PTHR33989:SF4">
    <property type="entry name" value="PTS SYSTEM N,N'-DIACETYLCHITOBIOSE-SPECIFIC EIIC COMPONENT"/>
    <property type="match status" value="1"/>
</dbReference>
<feature type="transmembrane region" description="Helical" evidence="9">
    <location>
        <begin position="33"/>
        <end position="51"/>
    </location>
</feature>
<keyword evidence="12" id="KW-1185">Reference proteome</keyword>
<keyword evidence="5 9" id="KW-0812">Transmembrane</keyword>
<comment type="function">
    <text evidence="8">The phosphoenolpyruvate-dependent sugar phosphotransferase system (PTS), a major carbohydrate active -transport system, catalyzes the phosphorylation of incoming sugar substrates concomitant with their translocation across the cell membrane.</text>
</comment>
<feature type="transmembrane region" description="Helical" evidence="9">
    <location>
        <begin position="138"/>
        <end position="158"/>
    </location>
</feature>
<evidence type="ECO:0000256" key="8">
    <source>
        <dbReference type="PIRNR" id="PIRNR006351"/>
    </source>
</evidence>
<feature type="transmembrane region" description="Helical" evidence="9">
    <location>
        <begin position="393"/>
        <end position="411"/>
    </location>
</feature>
<dbReference type="PANTHER" id="PTHR33989">
    <property type="match status" value="1"/>
</dbReference>
<name>A0A5J5G2X9_9GAMM</name>
<feature type="transmembrane region" description="Helical" evidence="9">
    <location>
        <begin position="367"/>
        <end position="387"/>
    </location>
</feature>
<evidence type="ECO:0000256" key="2">
    <source>
        <dbReference type="ARBA" id="ARBA00022448"/>
    </source>
</evidence>
<feature type="transmembrane region" description="Helical" evidence="9">
    <location>
        <begin position="108"/>
        <end position="126"/>
    </location>
</feature>
<keyword evidence="4 8" id="KW-0762">Sugar transport</keyword>
<evidence type="ECO:0000256" key="9">
    <source>
        <dbReference type="SAM" id="Phobius"/>
    </source>
</evidence>
<sequence length="428" mass="47005">MAHKFFVYLENVLTPVAVKVGGQRHLTAVRDGFICAMPFIIVGSFMLIFAFPPFPEDTTFIIGRWWIEAANKYAYEIMTPFNMTMGIMAVFISVGVAYNLAKSYKMEGLPCALLSLMSFFLIAAPARDGVLPGDYLGGTGVFTAVVLAIYVTELMRFLKVKNIGIPLPDSVPQNIRQSFNLLIPAVVVIMTIYLFNLFLVSSFEMVLPQAIMNIFKPLISASDTLPALLFAALLAQLLWFCGIHGATIVSGIMSPFYLINLSANQAALEAGLPLPHIIAGDLWTYIISCGGSGATFGLVLLYLRSKSSHLKAIGKLSVVPGLFNINEPVIFGSPVVMNPLLFIPFILVPMVNATIGYLLLSANWLDRIITMVPWTVPAPIGFAWAAGWKMNNALLVLALVVVDLIIYYPFFKMHERHLLQQEAEAGQE</sequence>
<dbReference type="AlphaFoldDB" id="A0A5J5G2X9"/>
<keyword evidence="2 8" id="KW-0813">Transport</keyword>
<keyword evidence="3 8" id="KW-1003">Cell membrane</keyword>
<dbReference type="PROSITE" id="PS51105">
    <property type="entry name" value="PTS_EIIC_TYPE_3"/>
    <property type="match status" value="1"/>
</dbReference>
<evidence type="ECO:0000256" key="4">
    <source>
        <dbReference type="ARBA" id="ARBA00022597"/>
    </source>
</evidence>
<evidence type="ECO:0000256" key="1">
    <source>
        <dbReference type="ARBA" id="ARBA00004651"/>
    </source>
</evidence>
<keyword evidence="7 8" id="KW-0472">Membrane</keyword>
<dbReference type="Proteomes" id="UP000335415">
    <property type="component" value="Unassembled WGS sequence"/>
</dbReference>
<protein>
    <recommendedName>
        <fullName evidence="8">Permease IIC component</fullName>
    </recommendedName>
</protein>
<dbReference type="GO" id="GO:0009401">
    <property type="term" value="P:phosphoenolpyruvate-dependent sugar phosphotransferase system"/>
    <property type="evidence" value="ECO:0007669"/>
    <property type="project" value="InterPro"/>
</dbReference>
<dbReference type="InterPro" id="IPR004796">
    <property type="entry name" value="PTS_IIC_cello"/>
</dbReference>
<feature type="transmembrane region" description="Helical" evidence="9">
    <location>
        <begin position="237"/>
        <end position="259"/>
    </location>
</feature>
<comment type="subcellular location">
    <subcellularLocation>
        <location evidence="1">Cell membrane</location>
        <topology evidence="1">Multi-pass membrane protein</topology>
    </subcellularLocation>
</comment>
<accession>A0A5J5G2X9</accession>
<evidence type="ECO:0000259" key="10">
    <source>
        <dbReference type="PROSITE" id="PS51105"/>
    </source>
</evidence>
<proteinExistence type="predicted"/>
<feature type="transmembrane region" description="Helical" evidence="9">
    <location>
        <begin position="81"/>
        <end position="101"/>
    </location>
</feature>
<dbReference type="Pfam" id="PF02378">
    <property type="entry name" value="PTS_EIIC"/>
    <property type="match status" value="1"/>
</dbReference>
<feature type="transmembrane region" description="Helical" evidence="9">
    <location>
        <begin position="341"/>
        <end position="360"/>
    </location>
</feature>
<dbReference type="EMBL" id="VYKJ01000003">
    <property type="protein sequence ID" value="KAA9001255.1"/>
    <property type="molecule type" value="Genomic_DNA"/>
</dbReference>
<evidence type="ECO:0000313" key="11">
    <source>
        <dbReference type="EMBL" id="KAA9001255.1"/>
    </source>
</evidence>
<evidence type="ECO:0000256" key="3">
    <source>
        <dbReference type="ARBA" id="ARBA00022475"/>
    </source>
</evidence>
<organism evidence="11 12">
    <name type="scientific">Affinibrenneria salicis</name>
    <dbReference type="NCBI Taxonomy" id="2590031"/>
    <lineage>
        <taxon>Bacteria</taxon>
        <taxon>Pseudomonadati</taxon>
        <taxon>Pseudomonadota</taxon>
        <taxon>Gammaproteobacteria</taxon>
        <taxon>Enterobacterales</taxon>
        <taxon>Pectobacteriaceae</taxon>
        <taxon>Affinibrenneria</taxon>
    </lineage>
</organism>
<dbReference type="RefSeq" id="WP_150434525.1">
    <property type="nucleotide sequence ID" value="NZ_VYKJ01000003.1"/>
</dbReference>
<feature type="domain" description="PTS EIIC type-3" evidence="10">
    <location>
        <begin position="9"/>
        <end position="410"/>
    </location>
</feature>
<keyword evidence="6 9" id="KW-1133">Transmembrane helix</keyword>
<evidence type="ECO:0000256" key="5">
    <source>
        <dbReference type="ARBA" id="ARBA00022692"/>
    </source>
</evidence>
<feature type="transmembrane region" description="Helical" evidence="9">
    <location>
        <begin position="282"/>
        <end position="303"/>
    </location>
</feature>
<dbReference type="NCBIfam" id="TIGR00410">
    <property type="entry name" value="lacE"/>
    <property type="match status" value="1"/>
</dbReference>
<evidence type="ECO:0000256" key="7">
    <source>
        <dbReference type="ARBA" id="ARBA00023136"/>
    </source>
</evidence>
<dbReference type="OrthoDB" id="5843984at2"/>
<feature type="transmembrane region" description="Helical" evidence="9">
    <location>
        <begin position="210"/>
        <end position="230"/>
    </location>
</feature>
<feature type="transmembrane region" description="Helical" evidence="9">
    <location>
        <begin position="179"/>
        <end position="198"/>
    </location>
</feature>
<feature type="transmembrane region" description="Helical" evidence="9">
    <location>
        <begin position="315"/>
        <end position="335"/>
    </location>
</feature>
<reference evidence="11 12" key="1">
    <citation type="submission" date="2019-09" db="EMBL/GenBank/DDBJ databases">
        <authorList>
            <person name="Li Y."/>
        </authorList>
    </citation>
    <scope>NUCLEOTIDE SEQUENCE [LARGE SCALE GENOMIC DNA]</scope>
    <source>
        <strain evidence="11 12">L3-3HA</strain>
    </source>
</reference>
<evidence type="ECO:0000256" key="6">
    <source>
        <dbReference type="ARBA" id="ARBA00022989"/>
    </source>
</evidence>
<dbReference type="InterPro" id="IPR004501">
    <property type="entry name" value="PTS_EIIC_3"/>
</dbReference>
<dbReference type="GO" id="GO:0005886">
    <property type="term" value="C:plasma membrane"/>
    <property type="evidence" value="ECO:0007669"/>
    <property type="project" value="UniProtKB-SubCell"/>
</dbReference>